<name>A0A1C4ZJQ0_9ACTN</name>
<dbReference type="InterPro" id="IPR037401">
    <property type="entry name" value="SnoaL-like"/>
</dbReference>
<proteinExistence type="predicted"/>
<evidence type="ECO:0000313" key="2">
    <source>
        <dbReference type="EMBL" id="SCF33036.1"/>
    </source>
</evidence>
<dbReference type="Proteomes" id="UP000199629">
    <property type="component" value="Unassembled WGS sequence"/>
</dbReference>
<dbReference type="Gene3D" id="3.10.450.50">
    <property type="match status" value="1"/>
</dbReference>
<dbReference type="InterPro" id="IPR032710">
    <property type="entry name" value="NTF2-like_dom_sf"/>
</dbReference>
<dbReference type="Pfam" id="PF13577">
    <property type="entry name" value="SnoaL_4"/>
    <property type="match status" value="1"/>
</dbReference>
<evidence type="ECO:0000259" key="1">
    <source>
        <dbReference type="Pfam" id="PF13577"/>
    </source>
</evidence>
<keyword evidence="3" id="KW-1185">Reference proteome</keyword>
<reference evidence="3" key="1">
    <citation type="submission" date="2016-06" db="EMBL/GenBank/DDBJ databases">
        <authorList>
            <person name="Varghese N."/>
            <person name="Submissions Spin"/>
        </authorList>
    </citation>
    <scope>NUCLEOTIDE SEQUENCE [LARGE SCALE GENOMIC DNA]</scope>
    <source>
        <strain evidence="3">DSM 45246</strain>
    </source>
</reference>
<dbReference type="EMBL" id="FMCS01000015">
    <property type="protein sequence ID" value="SCF33036.1"/>
    <property type="molecule type" value="Genomic_DNA"/>
</dbReference>
<organism evidence="2 3">
    <name type="scientific">Micromonospora chaiyaphumensis</name>
    <dbReference type="NCBI Taxonomy" id="307119"/>
    <lineage>
        <taxon>Bacteria</taxon>
        <taxon>Bacillati</taxon>
        <taxon>Actinomycetota</taxon>
        <taxon>Actinomycetes</taxon>
        <taxon>Micromonosporales</taxon>
        <taxon>Micromonosporaceae</taxon>
        <taxon>Micromonospora</taxon>
    </lineage>
</organism>
<evidence type="ECO:0000313" key="3">
    <source>
        <dbReference type="Proteomes" id="UP000199629"/>
    </source>
</evidence>
<protein>
    <submittedName>
        <fullName evidence="2">SnoaL-like domain-containing protein</fullName>
    </submittedName>
</protein>
<sequence>MSSPTPMPEQVADRLAIRDLVDAYAHLADRRDAQGQAALFTDDARVAVYDGEPDTTEPVQVLNGRDELAEAFGSLRNYDRTTHFNGQCTVTVDGDGATGETYCLAHHLWVEEGQRTLMVMSIRYQDTFVRQGGRWFFAERRLITDWVDRRPSTA</sequence>
<gene>
    <name evidence="2" type="ORF">GA0070214_11566</name>
</gene>
<dbReference type="SUPFAM" id="SSF54427">
    <property type="entry name" value="NTF2-like"/>
    <property type="match status" value="1"/>
</dbReference>
<feature type="domain" description="SnoaL-like" evidence="1">
    <location>
        <begin position="10"/>
        <end position="141"/>
    </location>
</feature>
<accession>A0A1C4ZJQ0</accession>
<dbReference type="AlphaFoldDB" id="A0A1C4ZJQ0"/>
<dbReference type="RefSeq" id="WP_091269841.1">
    <property type="nucleotide sequence ID" value="NZ_FMCS01000015.1"/>
</dbReference>
<dbReference type="CDD" id="cd00531">
    <property type="entry name" value="NTF2_like"/>
    <property type="match status" value="1"/>
</dbReference>